<dbReference type="Proteomes" id="UP000192247">
    <property type="component" value="Unassembled WGS sequence"/>
</dbReference>
<reference evidence="1 2" key="1">
    <citation type="journal article" date="2017" name="Gigascience">
        <title>Draft genome of the honey bee ectoparasitic mite, Tropilaelaps mercedesae, is shaped by the parasitic life history.</title>
        <authorList>
            <person name="Dong X."/>
            <person name="Armstrong S.D."/>
            <person name="Xia D."/>
            <person name="Makepeace B.L."/>
            <person name="Darby A.C."/>
            <person name="Kadowaki T."/>
        </authorList>
    </citation>
    <scope>NUCLEOTIDE SEQUENCE [LARGE SCALE GENOMIC DNA]</scope>
    <source>
        <strain evidence="1">Wuxi-XJTLU</strain>
    </source>
</reference>
<accession>A0A1V9X428</accession>
<gene>
    <name evidence="1" type="ORF">BIW11_12949</name>
</gene>
<sequence length="141" mass="14737">MCFQKTAAVAPGQAGHLRSTPSAVSARSCGRSMKYSLNPLAGLLACGLLAGLTNTVESTEGASYSVSPHAATEYSRTARLGDDFSILSNGYTNGAGSVPSIQSSYTLLSPSIVELLRDCVAQFRFAVEDVSPEERQTALAE</sequence>
<name>A0A1V9X428_9ACAR</name>
<dbReference type="AlphaFoldDB" id="A0A1V9X428"/>
<dbReference type="InParanoid" id="A0A1V9X428"/>
<dbReference type="EMBL" id="MNPL01024987">
    <property type="protein sequence ID" value="OQR68380.1"/>
    <property type="molecule type" value="Genomic_DNA"/>
</dbReference>
<evidence type="ECO:0000313" key="1">
    <source>
        <dbReference type="EMBL" id="OQR68380.1"/>
    </source>
</evidence>
<comment type="caution">
    <text evidence="1">The sequence shown here is derived from an EMBL/GenBank/DDBJ whole genome shotgun (WGS) entry which is preliminary data.</text>
</comment>
<keyword evidence="2" id="KW-1185">Reference proteome</keyword>
<protein>
    <submittedName>
        <fullName evidence="1">Uncharacterized protein</fullName>
    </submittedName>
</protein>
<evidence type="ECO:0000313" key="2">
    <source>
        <dbReference type="Proteomes" id="UP000192247"/>
    </source>
</evidence>
<organism evidence="1 2">
    <name type="scientific">Tropilaelaps mercedesae</name>
    <dbReference type="NCBI Taxonomy" id="418985"/>
    <lineage>
        <taxon>Eukaryota</taxon>
        <taxon>Metazoa</taxon>
        <taxon>Ecdysozoa</taxon>
        <taxon>Arthropoda</taxon>
        <taxon>Chelicerata</taxon>
        <taxon>Arachnida</taxon>
        <taxon>Acari</taxon>
        <taxon>Parasitiformes</taxon>
        <taxon>Mesostigmata</taxon>
        <taxon>Gamasina</taxon>
        <taxon>Dermanyssoidea</taxon>
        <taxon>Laelapidae</taxon>
        <taxon>Tropilaelaps</taxon>
    </lineage>
</organism>
<proteinExistence type="predicted"/>